<dbReference type="GO" id="GO:0030976">
    <property type="term" value="F:thiamine pyrophosphate binding"/>
    <property type="evidence" value="ECO:0007669"/>
    <property type="project" value="TreeGrafter"/>
</dbReference>
<dbReference type="eggNOG" id="KOG0523">
    <property type="taxonomic scope" value="Eukaryota"/>
</dbReference>
<dbReference type="GO" id="GO:0004802">
    <property type="term" value="F:transketolase activity"/>
    <property type="evidence" value="ECO:0007669"/>
    <property type="project" value="UniProtKB-EC"/>
</dbReference>
<proteinExistence type="predicted"/>
<dbReference type="EMBL" id="GL983768">
    <property type="protein sequence ID" value="EGR32167.1"/>
    <property type="molecule type" value="Genomic_DNA"/>
</dbReference>
<dbReference type="PANTHER" id="PTHR43195:SF1">
    <property type="entry name" value="FI06132P-RELATED"/>
    <property type="match status" value="1"/>
</dbReference>
<gene>
    <name evidence="3" type="ORF">IMG5_093900</name>
</gene>
<dbReference type="InParanoid" id="G0QRI7"/>
<dbReference type="OrthoDB" id="10267175at2759"/>
<evidence type="ECO:0000256" key="1">
    <source>
        <dbReference type="ARBA" id="ARBA00022679"/>
    </source>
</evidence>
<dbReference type="PANTHER" id="PTHR43195">
    <property type="entry name" value="TRANSKETOLASE"/>
    <property type="match status" value="1"/>
</dbReference>
<dbReference type="EC" id="2.2.1.1" evidence="3"/>
<dbReference type="InterPro" id="IPR005474">
    <property type="entry name" value="Transketolase_N"/>
</dbReference>
<dbReference type="InterPro" id="IPR051424">
    <property type="entry name" value="Transketolase-like"/>
</dbReference>
<dbReference type="Gene3D" id="3.40.50.970">
    <property type="match status" value="1"/>
</dbReference>
<dbReference type="STRING" id="857967.G0QRI7"/>
<evidence type="ECO:0000313" key="4">
    <source>
        <dbReference type="Proteomes" id="UP000008983"/>
    </source>
</evidence>
<name>G0QRI7_ICHMU</name>
<feature type="domain" description="Transketolase N-terminal" evidence="2">
    <location>
        <begin position="23"/>
        <end position="141"/>
    </location>
</feature>
<protein>
    <submittedName>
        <fullName evidence="3">Transketolase, putative</fullName>
        <ecNumber evidence="3">2.2.1.1</ecNumber>
    </submittedName>
</protein>
<sequence>SFIENQYFICFIFKQIRYDYKYINIQNIKSFTVDRFILSKCHVAPILYAIWSLVGLIPQSEFLKIRKFGSRLESNPTPRLPFLDVAAESFGQGLGAASEMAYSSKYLDKITNRFYVLLGDGECAEGSVWEQTQTGSVNLRKLSLRTMSNLIKKGSRLSTGMHQ</sequence>
<reference evidence="3 4" key="1">
    <citation type="submission" date="2011-07" db="EMBL/GenBank/DDBJ databases">
        <authorList>
            <person name="Coyne R."/>
            <person name="Brami D."/>
            <person name="Johnson J."/>
            <person name="Hostetler J."/>
            <person name="Hannick L."/>
            <person name="Clark T."/>
            <person name="Cassidy-Hanley D."/>
            <person name="Inman J."/>
        </authorList>
    </citation>
    <scope>NUCLEOTIDE SEQUENCE [LARGE SCALE GENOMIC DNA]</scope>
    <source>
        <strain evidence="3 4">G5</strain>
    </source>
</reference>
<dbReference type="GeneID" id="14908324"/>
<evidence type="ECO:0000259" key="2">
    <source>
        <dbReference type="Pfam" id="PF00456"/>
    </source>
</evidence>
<dbReference type="RefSeq" id="XP_004035653.1">
    <property type="nucleotide sequence ID" value="XM_004035605.1"/>
</dbReference>
<dbReference type="SUPFAM" id="SSF52518">
    <property type="entry name" value="Thiamin diphosphate-binding fold (THDP-binding)"/>
    <property type="match status" value="1"/>
</dbReference>
<dbReference type="Proteomes" id="UP000008983">
    <property type="component" value="Unassembled WGS sequence"/>
</dbReference>
<keyword evidence="1 3" id="KW-0808">Transferase</keyword>
<dbReference type="Pfam" id="PF00456">
    <property type="entry name" value="Transketolase_N"/>
    <property type="match status" value="1"/>
</dbReference>
<dbReference type="AlphaFoldDB" id="G0QRI7"/>
<feature type="non-terminal residue" evidence="3">
    <location>
        <position position="1"/>
    </location>
</feature>
<evidence type="ECO:0000313" key="3">
    <source>
        <dbReference type="EMBL" id="EGR32167.1"/>
    </source>
</evidence>
<keyword evidence="4" id="KW-1185">Reference proteome</keyword>
<accession>G0QRI7</accession>
<dbReference type="InterPro" id="IPR029061">
    <property type="entry name" value="THDP-binding"/>
</dbReference>
<organism evidence="3 4">
    <name type="scientific">Ichthyophthirius multifiliis</name>
    <name type="common">White spot disease agent</name>
    <name type="synonym">Ich</name>
    <dbReference type="NCBI Taxonomy" id="5932"/>
    <lineage>
        <taxon>Eukaryota</taxon>
        <taxon>Sar</taxon>
        <taxon>Alveolata</taxon>
        <taxon>Ciliophora</taxon>
        <taxon>Intramacronucleata</taxon>
        <taxon>Oligohymenophorea</taxon>
        <taxon>Hymenostomatida</taxon>
        <taxon>Ophryoglenina</taxon>
        <taxon>Ichthyophthirius</taxon>
    </lineage>
</organism>